<keyword evidence="8" id="KW-0496">Mitochondrion</keyword>
<gene>
    <name evidence="12" type="ORF">M011DRAFT_475659</name>
</gene>
<accession>A0A6A6VKD5</accession>
<dbReference type="AlphaFoldDB" id="A0A6A6VKD5"/>
<dbReference type="InterPro" id="IPR047261">
    <property type="entry name" value="MRM1_MeTrfase_dom"/>
</dbReference>
<dbReference type="InterPro" id="IPR029028">
    <property type="entry name" value="Alpha/beta_knot_MTases"/>
</dbReference>
<dbReference type="InterPro" id="IPR001537">
    <property type="entry name" value="SpoU_MeTrfase"/>
</dbReference>
<dbReference type="PANTHER" id="PTHR46103">
    <property type="entry name" value="RRNA METHYLTRANSFERASE 1, MITOCHONDRIAL"/>
    <property type="match status" value="1"/>
</dbReference>
<name>A0A6A6VKD5_9PLEO</name>
<dbReference type="GO" id="GO:0003723">
    <property type="term" value="F:RNA binding"/>
    <property type="evidence" value="ECO:0007669"/>
    <property type="project" value="InterPro"/>
</dbReference>
<dbReference type="PANTHER" id="PTHR46103:SF1">
    <property type="entry name" value="RRNA METHYLTRANSFERASE 1, MITOCHONDRIAL"/>
    <property type="match status" value="1"/>
</dbReference>
<dbReference type="Gene3D" id="3.30.1330.30">
    <property type="match status" value="1"/>
</dbReference>
<evidence type="ECO:0000256" key="4">
    <source>
        <dbReference type="ARBA" id="ARBA00022603"/>
    </source>
</evidence>
<reference evidence="12" key="1">
    <citation type="journal article" date="2020" name="Stud. Mycol.">
        <title>101 Dothideomycetes genomes: a test case for predicting lifestyles and emergence of pathogens.</title>
        <authorList>
            <person name="Haridas S."/>
            <person name="Albert R."/>
            <person name="Binder M."/>
            <person name="Bloem J."/>
            <person name="Labutti K."/>
            <person name="Salamov A."/>
            <person name="Andreopoulos B."/>
            <person name="Baker S."/>
            <person name="Barry K."/>
            <person name="Bills G."/>
            <person name="Bluhm B."/>
            <person name="Cannon C."/>
            <person name="Castanera R."/>
            <person name="Culley D."/>
            <person name="Daum C."/>
            <person name="Ezra D."/>
            <person name="Gonzalez J."/>
            <person name="Henrissat B."/>
            <person name="Kuo A."/>
            <person name="Liang C."/>
            <person name="Lipzen A."/>
            <person name="Lutzoni F."/>
            <person name="Magnuson J."/>
            <person name="Mondo S."/>
            <person name="Nolan M."/>
            <person name="Ohm R."/>
            <person name="Pangilinan J."/>
            <person name="Park H.-J."/>
            <person name="Ramirez L."/>
            <person name="Alfaro M."/>
            <person name="Sun H."/>
            <person name="Tritt A."/>
            <person name="Yoshinaga Y."/>
            <person name="Zwiers L.-H."/>
            <person name="Turgeon B."/>
            <person name="Goodwin S."/>
            <person name="Spatafora J."/>
            <person name="Crous P."/>
            <person name="Grigoriev I."/>
        </authorList>
    </citation>
    <scope>NUCLEOTIDE SEQUENCE</scope>
    <source>
        <strain evidence="12">CBS 119925</strain>
    </source>
</reference>
<dbReference type="EMBL" id="MU006566">
    <property type="protein sequence ID" value="KAF2749587.1"/>
    <property type="molecule type" value="Genomic_DNA"/>
</dbReference>
<evidence type="ECO:0000256" key="5">
    <source>
        <dbReference type="ARBA" id="ARBA00022679"/>
    </source>
</evidence>
<evidence type="ECO:0000256" key="3">
    <source>
        <dbReference type="ARBA" id="ARBA00022552"/>
    </source>
</evidence>
<dbReference type="Proteomes" id="UP000799440">
    <property type="component" value="Unassembled WGS sequence"/>
</dbReference>
<dbReference type="CDD" id="cd18105">
    <property type="entry name" value="SpoU-like_MRM1"/>
    <property type="match status" value="1"/>
</dbReference>
<comment type="subcellular location">
    <subcellularLocation>
        <location evidence="1">Mitochondrion</location>
    </subcellularLocation>
</comment>
<keyword evidence="6" id="KW-0949">S-adenosyl-L-methionine</keyword>
<dbReference type="SUPFAM" id="SSF75217">
    <property type="entry name" value="alpha/beta knot"/>
    <property type="match status" value="1"/>
</dbReference>
<dbReference type="GO" id="GO:0005739">
    <property type="term" value="C:mitochondrion"/>
    <property type="evidence" value="ECO:0007669"/>
    <property type="project" value="UniProtKB-SubCell"/>
</dbReference>
<dbReference type="InterPro" id="IPR013123">
    <property type="entry name" value="SpoU_subst-bd"/>
</dbReference>
<dbReference type="GO" id="GO:0016435">
    <property type="term" value="F:rRNA (guanine) methyltransferase activity"/>
    <property type="evidence" value="ECO:0007669"/>
    <property type="project" value="TreeGrafter"/>
</dbReference>
<dbReference type="InterPro" id="IPR047182">
    <property type="entry name" value="MRM1"/>
</dbReference>
<feature type="compositionally biased region" description="Basic and acidic residues" evidence="10">
    <location>
        <begin position="50"/>
        <end position="80"/>
    </location>
</feature>
<keyword evidence="7" id="KW-0809">Transit peptide</keyword>
<dbReference type="Gene3D" id="3.40.1280.10">
    <property type="match status" value="1"/>
</dbReference>
<evidence type="ECO:0000313" key="12">
    <source>
        <dbReference type="EMBL" id="KAF2749587.1"/>
    </source>
</evidence>
<dbReference type="SMART" id="SM00967">
    <property type="entry name" value="SpoU_sub_bind"/>
    <property type="match status" value="1"/>
</dbReference>
<dbReference type="OrthoDB" id="270651at2759"/>
<feature type="region of interest" description="Disordered" evidence="10">
    <location>
        <begin position="35"/>
        <end position="80"/>
    </location>
</feature>
<proteinExistence type="inferred from homology"/>
<evidence type="ECO:0000256" key="2">
    <source>
        <dbReference type="ARBA" id="ARBA00007228"/>
    </source>
</evidence>
<evidence type="ECO:0000259" key="11">
    <source>
        <dbReference type="SMART" id="SM00967"/>
    </source>
</evidence>
<keyword evidence="4" id="KW-0489">Methyltransferase</keyword>
<comment type="similarity">
    <text evidence="2">Belongs to the class IV-like SAM-binding methyltransferase superfamily. RNA methyltransferase TrmH family.</text>
</comment>
<dbReference type="InterPro" id="IPR029064">
    <property type="entry name" value="Ribosomal_eL30-like_sf"/>
</dbReference>
<evidence type="ECO:0000256" key="10">
    <source>
        <dbReference type="SAM" id="MobiDB-lite"/>
    </source>
</evidence>
<evidence type="ECO:0000256" key="1">
    <source>
        <dbReference type="ARBA" id="ARBA00004173"/>
    </source>
</evidence>
<evidence type="ECO:0000256" key="9">
    <source>
        <dbReference type="ARBA" id="ARBA00034881"/>
    </source>
</evidence>
<evidence type="ECO:0000256" key="7">
    <source>
        <dbReference type="ARBA" id="ARBA00022946"/>
    </source>
</evidence>
<keyword evidence="13" id="KW-1185">Reference proteome</keyword>
<keyword evidence="5" id="KW-0808">Transferase</keyword>
<protein>
    <recommendedName>
        <fullName evidence="9">rRNA methyltransferase 1, mitochondrial</fullName>
    </recommendedName>
</protein>
<dbReference type="InterPro" id="IPR029026">
    <property type="entry name" value="tRNA_m1G_MTases_N"/>
</dbReference>
<dbReference type="SUPFAM" id="SSF55315">
    <property type="entry name" value="L30e-like"/>
    <property type="match status" value="1"/>
</dbReference>
<dbReference type="Pfam" id="PF08032">
    <property type="entry name" value="SpoU_sub_bind"/>
    <property type="match status" value="1"/>
</dbReference>
<dbReference type="Pfam" id="PF00588">
    <property type="entry name" value="SpoU_methylase"/>
    <property type="match status" value="1"/>
</dbReference>
<sequence length="423" mass="46754">MIPLSCCTRTALRRCATDIPRVPIRHKSLQAAIERGASVENSRDNGSWSRSDRYEVQRQNRWNEDRHANRKGGRDGSDRSHGYGYSLESLPYSSAASEFLYGYSSVFAALKAGRRKFYKLYVHETRGLKHHLYRPLISAAKEARVFIHIVKDKDVRLLDKASSGRPHNGFVLETSPLPRPPIVSLSAYSKDAGTFRVQLDKQTREEREVNGTATIYKYKAGGWRFPFVMYVDGVLNEGNLGAIARSAYFLGVDAIITPTWKSAPWDHVAVKASAGAAEAIPIFAVNQPAAFLTESAREGWRIYASDAINENPRTDLSVSRSTSRDDDASSAIVFAHARQGKRFSSNHSPVATHPTILMMGSEDTGLPQSLLNVAHYKVAIRSGRQVDEVGVDSLNVSVAASLLALRFLEKPSKTTPKAGNSLF</sequence>
<feature type="domain" description="RNA 2-O ribose methyltransferase substrate binding" evidence="11">
    <location>
        <begin position="99"/>
        <end position="180"/>
    </location>
</feature>
<evidence type="ECO:0000256" key="6">
    <source>
        <dbReference type="ARBA" id="ARBA00022691"/>
    </source>
</evidence>
<organism evidence="12 13">
    <name type="scientific">Sporormia fimetaria CBS 119925</name>
    <dbReference type="NCBI Taxonomy" id="1340428"/>
    <lineage>
        <taxon>Eukaryota</taxon>
        <taxon>Fungi</taxon>
        <taxon>Dikarya</taxon>
        <taxon>Ascomycota</taxon>
        <taxon>Pezizomycotina</taxon>
        <taxon>Dothideomycetes</taxon>
        <taxon>Pleosporomycetidae</taxon>
        <taxon>Pleosporales</taxon>
        <taxon>Sporormiaceae</taxon>
        <taxon>Sporormia</taxon>
    </lineage>
</organism>
<evidence type="ECO:0000256" key="8">
    <source>
        <dbReference type="ARBA" id="ARBA00023128"/>
    </source>
</evidence>
<evidence type="ECO:0000313" key="13">
    <source>
        <dbReference type="Proteomes" id="UP000799440"/>
    </source>
</evidence>
<keyword evidence="3" id="KW-0698">rRNA processing</keyword>